<evidence type="ECO:0008006" key="4">
    <source>
        <dbReference type="Google" id="ProtNLM"/>
    </source>
</evidence>
<feature type="compositionally biased region" description="Gly residues" evidence="1">
    <location>
        <begin position="225"/>
        <end position="235"/>
    </location>
</feature>
<accession>A0ABT7PB64</accession>
<feature type="region of interest" description="Disordered" evidence="1">
    <location>
        <begin position="373"/>
        <end position="405"/>
    </location>
</feature>
<feature type="region of interest" description="Disordered" evidence="1">
    <location>
        <begin position="252"/>
        <end position="281"/>
    </location>
</feature>
<evidence type="ECO:0000313" key="3">
    <source>
        <dbReference type="Proteomes" id="UP001529272"/>
    </source>
</evidence>
<proteinExistence type="predicted"/>
<evidence type="ECO:0000313" key="2">
    <source>
        <dbReference type="EMBL" id="MDM3930311.1"/>
    </source>
</evidence>
<keyword evidence="3" id="KW-1185">Reference proteome</keyword>
<protein>
    <recommendedName>
        <fullName evidence="4">Methyl-accepting chemotaxis sensory transducer</fullName>
    </recommendedName>
</protein>
<feature type="compositionally biased region" description="Gly residues" evidence="1">
    <location>
        <begin position="396"/>
        <end position="405"/>
    </location>
</feature>
<dbReference type="EMBL" id="JASZZX010000074">
    <property type="protein sequence ID" value="MDM3930311.1"/>
    <property type="molecule type" value="Genomic_DNA"/>
</dbReference>
<name>A0ABT7PB64_MYCIT</name>
<organism evidence="2 3">
    <name type="scientific">Mycobacterium intracellulare subsp. chimaera</name>
    <dbReference type="NCBI Taxonomy" id="222805"/>
    <lineage>
        <taxon>Bacteria</taxon>
        <taxon>Bacillati</taxon>
        <taxon>Actinomycetota</taxon>
        <taxon>Actinomycetes</taxon>
        <taxon>Mycobacteriales</taxon>
        <taxon>Mycobacteriaceae</taxon>
        <taxon>Mycobacterium</taxon>
        <taxon>Mycobacterium avium complex (MAC)</taxon>
    </lineage>
</organism>
<comment type="caution">
    <text evidence="2">The sequence shown here is derived from an EMBL/GenBank/DDBJ whole genome shotgun (WGS) entry which is preliminary data.</text>
</comment>
<feature type="compositionally biased region" description="Low complexity" evidence="1">
    <location>
        <begin position="258"/>
        <end position="281"/>
    </location>
</feature>
<feature type="region of interest" description="Disordered" evidence="1">
    <location>
        <begin position="102"/>
        <end position="236"/>
    </location>
</feature>
<gene>
    <name evidence="2" type="ORF">QRB35_30750</name>
</gene>
<sequence>MQALQGQAGAAQIAEHNANADLWDSDADVYTTSARAVSNAASELRALQHDLRLLIADKEPQYNAAINAGKGAVAQAIRADTLAEADDMVVRRTEAATAHVRGVVFTSGPLPERPASDANDQTGPTEKPPNHTKNTDLPGNGKGKSVAEGAKTGDGDGGAQRDVETGLPTDAGPSSPPQGPQRDVQTDLPPDVPGSNGVPALGQPGQLPVLSPLSSSMGRVASAAGGSGGGAGGGSSAMSGLGSAFNPGSGLGSGLGSGMPTSPASSLSSAPASAASPMANAGSSFQSGLASGMGAVAPAPAAEPLPPQAMASGPQAVMGSPAAGSGPAGVPITPHGVPDTGAGPVQGGSGVAGAPMMPPAAMAGGGGPLAPYSAPGAGPSSPGGGVPTSAASAGQGSSGGAAPAGGGLAAPGPLVSGGSGSGLASGALGASSSDVNPDLLLAQRVLAELVRGSATYPTLVLWAVAVLRSAQTTQVIISSDIGDGGYVPSSVFVPYTARLAVADPMVPFGWGPRWMGNRHPVKALVDHFEHVGKKVAGVSMSALVTNEPYAVAPDCARDFCAVNHVAALNMLSVAPVLDGEHQHRLTALDPALAQRVAALPERGYDPKGVAWELTRYVIAAAEENPEEGGYKLVTEDERNVLAAVYRGSADQMSWTVYEQQVWQRDNGALITPETHGVEDVDGSELNAKIAAVYRRFYRAARIAELVGCWQHSPPSLADVAYCGVQAGFGSVVAAVISTLELQAAASGVR</sequence>
<feature type="compositionally biased region" description="Low complexity" evidence="1">
    <location>
        <begin position="308"/>
        <end position="331"/>
    </location>
</feature>
<dbReference type="RefSeq" id="WP_289115823.1">
    <property type="nucleotide sequence ID" value="NZ_JASZZX010000074.1"/>
</dbReference>
<reference evidence="3" key="2">
    <citation type="submission" date="2023-06" db="EMBL/GenBank/DDBJ databases">
        <title>Itaconate inhibition of nontuberculous mycobacteria.</title>
        <authorList>
            <person name="Spilker T."/>
        </authorList>
    </citation>
    <scope>NUCLEOTIDE SEQUENCE [LARGE SCALE GENOMIC DNA]</scope>
    <source>
        <strain evidence="3">FLAC1071</strain>
    </source>
</reference>
<reference evidence="2 3" key="1">
    <citation type="submission" date="2023-06" db="EMBL/GenBank/DDBJ databases">
        <title>Itaconate inhibition of nontuberculous mycobacteria.</title>
        <authorList>
            <person name="Breen P."/>
            <person name="Zimbric M."/>
            <person name="Caverly L."/>
        </authorList>
    </citation>
    <scope>NUCLEOTIDE SEQUENCE [LARGE SCALE GENOMIC DNA]</scope>
    <source>
        <strain evidence="2 3">FLAC1071</strain>
    </source>
</reference>
<feature type="region of interest" description="Disordered" evidence="1">
    <location>
        <begin position="304"/>
        <end position="351"/>
    </location>
</feature>
<evidence type="ECO:0000256" key="1">
    <source>
        <dbReference type="SAM" id="MobiDB-lite"/>
    </source>
</evidence>
<feature type="compositionally biased region" description="Basic and acidic residues" evidence="1">
    <location>
        <begin position="151"/>
        <end position="164"/>
    </location>
</feature>
<dbReference type="Proteomes" id="UP001529272">
    <property type="component" value="Unassembled WGS sequence"/>
</dbReference>
<feature type="compositionally biased region" description="Low complexity" evidence="1">
    <location>
        <begin position="214"/>
        <end position="224"/>
    </location>
</feature>